<sequence length="109" mass="13030">MQNTDNKKIKELEKRLKQVKQNYFNILDEIEQANNEIKAKFINYELLSFKECNQVANFKFISKNIKNLQSLYYSFAKGLINELEIYKLDDLINEINAKIQTFISFIIRL</sequence>
<proteinExistence type="predicted"/>
<reference evidence="2" key="1">
    <citation type="submission" date="2019-11" db="EMBL/GenBank/DDBJ databases">
        <authorList>
            <person name="Feng L."/>
        </authorList>
    </citation>
    <scope>NUCLEOTIDE SEQUENCE</scope>
    <source>
        <strain evidence="2">CUreolyticusLFYP111</strain>
    </source>
</reference>
<keyword evidence="1" id="KW-0175">Coiled coil</keyword>
<organism evidence="2">
    <name type="scientific">Campylobacter ureolyticus</name>
    <dbReference type="NCBI Taxonomy" id="827"/>
    <lineage>
        <taxon>Bacteria</taxon>
        <taxon>Pseudomonadati</taxon>
        <taxon>Campylobacterota</taxon>
        <taxon>Epsilonproteobacteria</taxon>
        <taxon>Campylobacterales</taxon>
        <taxon>Campylobacteraceae</taxon>
        <taxon>Campylobacter</taxon>
    </lineage>
</organism>
<dbReference type="AlphaFoldDB" id="A0A6N2RSG5"/>
<evidence type="ECO:0000256" key="1">
    <source>
        <dbReference type="SAM" id="Coils"/>
    </source>
</evidence>
<feature type="coiled-coil region" evidence="1">
    <location>
        <begin position="2"/>
        <end position="47"/>
    </location>
</feature>
<name>A0A6N2RSG5_9BACT</name>
<protein>
    <submittedName>
        <fullName evidence="2">Uncharacterized protein</fullName>
    </submittedName>
</protein>
<dbReference type="RefSeq" id="WP_156847034.1">
    <property type="nucleotide sequence ID" value="NZ_CACRSK010000001.1"/>
</dbReference>
<evidence type="ECO:0000313" key="2">
    <source>
        <dbReference type="EMBL" id="VYS83349.1"/>
    </source>
</evidence>
<accession>A0A6N2RSG5</accession>
<gene>
    <name evidence="2" type="ORF">CULFYP111_00573</name>
</gene>
<dbReference type="EMBL" id="CACRSK010000001">
    <property type="protein sequence ID" value="VYS83349.1"/>
    <property type="molecule type" value="Genomic_DNA"/>
</dbReference>